<evidence type="ECO:0000259" key="5">
    <source>
        <dbReference type="Pfam" id="PF21317"/>
    </source>
</evidence>
<evidence type="ECO:0000259" key="6">
    <source>
        <dbReference type="Pfam" id="PF21467"/>
    </source>
</evidence>
<dbReference type="SUPFAM" id="SSF51445">
    <property type="entry name" value="(Trans)glycosidases"/>
    <property type="match status" value="1"/>
</dbReference>
<name>A0A3B1DI51_9ZZZZ</name>
<dbReference type="InterPro" id="IPR001944">
    <property type="entry name" value="Glycoside_Hdrlase_35"/>
</dbReference>
<evidence type="ECO:0000256" key="2">
    <source>
        <dbReference type="ARBA" id="ARBA00022801"/>
    </source>
</evidence>
<dbReference type="Gene3D" id="2.60.120.260">
    <property type="entry name" value="Galactose-binding domain-like"/>
    <property type="match status" value="2"/>
</dbReference>
<protein>
    <submittedName>
        <fullName evidence="7">Beta-galactosidase</fullName>
        <ecNumber evidence="7">3.2.1.23</ecNumber>
    </submittedName>
</protein>
<accession>A0A3B1DI51</accession>
<evidence type="ECO:0000313" key="7">
    <source>
        <dbReference type="EMBL" id="VAX42456.1"/>
    </source>
</evidence>
<keyword evidence="3 7" id="KW-0326">Glycosidase</keyword>
<dbReference type="GO" id="GO:0005975">
    <property type="term" value="P:carbohydrate metabolic process"/>
    <property type="evidence" value="ECO:0007669"/>
    <property type="project" value="InterPro"/>
</dbReference>
<feature type="domain" description="Beta-galactosidase 1-like first all-beta" evidence="5">
    <location>
        <begin position="562"/>
        <end position="659"/>
    </location>
</feature>
<feature type="domain" description="Glycoside hydrolase 35 catalytic" evidence="4">
    <location>
        <begin position="10"/>
        <end position="321"/>
    </location>
</feature>
<dbReference type="Pfam" id="PF21467">
    <property type="entry name" value="BetaGal_gal-bd"/>
    <property type="match status" value="1"/>
</dbReference>
<dbReference type="PANTHER" id="PTHR23421">
    <property type="entry name" value="BETA-GALACTOSIDASE RELATED"/>
    <property type="match status" value="1"/>
</dbReference>
<evidence type="ECO:0000256" key="3">
    <source>
        <dbReference type="ARBA" id="ARBA00023295"/>
    </source>
</evidence>
<dbReference type="EC" id="3.2.1.23" evidence="7"/>
<evidence type="ECO:0000259" key="4">
    <source>
        <dbReference type="Pfam" id="PF01301"/>
    </source>
</evidence>
<reference evidence="7" key="1">
    <citation type="submission" date="2018-06" db="EMBL/GenBank/DDBJ databases">
        <authorList>
            <person name="Zhirakovskaya E."/>
        </authorList>
    </citation>
    <scope>NUCLEOTIDE SEQUENCE</scope>
</reference>
<proteinExistence type="inferred from homology"/>
<organism evidence="7">
    <name type="scientific">hydrothermal vent metagenome</name>
    <dbReference type="NCBI Taxonomy" id="652676"/>
    <lineage>
        <taxon>unclassified sequences</taxon>
        <taxon>metagenomes</taxon>
        <taxon>ecological metagenomes</taxon>
    </lineage>
</organism>
<feature type="domain" description="Beta-galactosidase galactose-binding" evidence="6">
    <location>
        <begin position="822"/>
        <end position="888"/>
    </location>
</feature>
<dbReference type="Pfam" id="PF21317">
    <property type="entry name" value="BetaGal_ABD_1"/>
    <property type="match status" value="1"/>
</dbReference>
<dbReference type="AlphaFoldDB" id="A0A3B1DI51"/>
<evidence type="ECO:0000256" key="1">
    <source>
        <dbReference type="ARBA" id="ARBA00009809"/>
    </source>
</evidence>
<dbReference type="GO" id="GO:0004565">
    <property type="term" value="F:beta-galactosidase activity"/>
    <property type="evidence" value="ECO:0007669"/>
    <property type="project" value="UniProtKB-EC"/>
</dbReference>
<keyword evidence="2 7" id="KW-0378">Hydrolase</keyword>
<gene>
    <name evidence="7" type="ORF">MNBD_PLANCTO03-1239</name>
</gene>
<sequence length="914" mass="98498">MASVTYDGRSFMIDGRRQWIVGGSIHYARLPRAEWAGRIAAARQAGLNTIETPVVWSRHQAHPKHFDFEGENDLRHFVQLVGEAGMHVILRVGPFVGSGYDAGGIPAWLLSQEGVEPRQGSGPFLEACSRYFTALAGQIKDLQVTSTGAGGPILLVQSEHNWTCGHDEIAKKYLGELLRYLREAGIGVPIINANGLWQSVEGEIECWSGASDLLPISRQLTEVHPLYPRLMIDLRIGEPTVWGQEEPETPTPEMIVRSCAESLAGVSQFVLNPFAGGQTFGFSAGRMPHGQDTFLTTRHDNGALVKADSERTAAYSMVRRITMFAGRFGRVLAHLDPEDRPVVLTPAAHGGPTVVPTRGTQGSVVFLFGEPHKRGRPVQTATLLLPDGSTLEAPIGSCGTSWCVFDVLIGSRSQLDYCSLCVFATVGSVLVCFGPAGSTGTVCINGSPLDAVVPTGKKPDIIEHEGVQVVIASEDQLDGVQVTDEGVLVGVIGFDEAGEPIATPGGKQYSFLAPDGTVSTRKASSVSRRGTPSRTLATDWEAADTTEYVTGSSARYAAIDGPTDLSTLGAPYGYGWYRMQFRSSAARKVKVAAPESADRLAVFLDGELVGMFGCGPGASSELTLPLKKADHSLIVLAENLGRPAGGQDLKPRKGLFGELYEMAAFKVGRAKVEDGDPVELFSFRTPLWEVREGDVTYPARVTWSFIHRRKSPIIMRMGEVGVRGLVLLNGTPLHLFEPGAQNDLVLDHVTLNRGNNTIELTVAVDSVDEAGLAETLAALGKNTNFFEGKSALGPKVGWSFAQWETPGPTAFDPLPKTPPAGPMWYRTEFETPEPDRNVVLTIAGLSKGQFYLNGKHVGRYFVSSGGKPVPPQTEYLLPRSWMHEDGPNELTLFDEHGGNPTKCVLTATRRADGA</sequence>
<dbReference type="Gene3D" id="3.20.20.80">
    <property type="entry name" value="Glycosidases"/>
    <property type="match status" value="1"/>
</dbReference>
<dbReference type="InterPro" id="IPR031330">
    <property type="entry name" value="Gly_Hdrlase_35_cat"/>
</dbReference>
<dbReference type="SUPFAM" id="SSF49785">
    <property type="entry name" value="Galactose-binding domain-like"/>
    <property type="match status" value="1"/>
</dbReference>
<dbReference type="InterPro" id="IPR048913">
    <property type="entry name" value="BetaGal_gal-bd"/>
</dbReference>
<dbReference type="EMBL" id="UOGK01000694">
    <property type="protein sequence ID" value="VAX42456.1"/>
    <property type="molecule type" value="Genomic_DNA"/>
</dbReference>
<dbReference type="InterPro" id="IPR017853">
    <property type="entry name" value="GH"/>
</dbReference>
<dbReference type="Pfam" id="PF01301">
    <property type="entry name" value="Glyco_hydro_35"/>
    <property type="match status" value="1"/>
</dbReference>
<dbReference type="PRINTS" id="PR00742">
    <property type="entry name" value="GLHYDRLASE35"/>
</dbReference>
<dbReference type="InterPro" id="IPR048912">
    <property type="entry name" value="BetaGal1-like_ABD1"/>
</dbReference>
<dbReference type="InterPro" id="IPR008979">
    <property type="entry name" value="Galactose-bd-like_sf"/>
</dbReference>
<comment type="similarity">
    <text evidence="1">Belongs to the glycosyl hydrolase 35 family.</text>
</comment>